<dbReference type="EMBL" id="JABAEW010000032">
    <property type="protein sequence ID" value="NMD87901.1"/>
    <property type="molecule type" value="Genomic_DNA"/>
</dbReference>
<dbReference type="Gene3D" id="2.60.40.1190">
    <property type="match status" value="1"/>
</dbReference>
<dbReference type="PANTHER" id="PTHR12631">
    <property type="entry name" value="ALPHA-L-IDURONIDASE"/>
    <property type="match status" value="1"/>
</dbReference>
<dbReference type="PANTHER" id="PTHR12631:SF10">
    <property type="entry name" value="BETA-XYLOSIDASE-LIKE PROTEIN-RELATED"/>
    <property type="match status" value="1"/>
</dbReference>
<dbReference type="SUPFAM" id="SSF51445">
    <property type="entry name" value="(Trans)glycosidases"/>
    <property type="match status" value="1"/>
</dbReference>
<evidence type="ECO:0008006" key="3">
    <source>
        <dbReference type="Google" id="ProtNLM"/>
    </source>
</evidence>
<protein>
    <recommendedName>
        <fullName evidence="3">Glycosyl hydrolase family 39</fullName>
    </recommendedName>
</protein>
<dbReference type="GO" id="GO:0004553">
    <property type="term" value="F:hydrolase activity, hydrolyzing O-glycosyl compounds"/>
    <property type="evidence" value="ECO:0007669"/>
    <property type="project" value="TreeGrafter"/>
</dbReference>
<dbReference type="SUPFAM" id="SSF49344">
    <property type="entry name" value="CBD9-like"/>
    <property type="match status" value="1"/>
</dbReference>
<name>A0A848AYD5_9BACT</name>
<dbReference type="InterPro" id="IPR017853">
    <property type="entry name" value="GH"/>
</dbReference>
<dbReference type="Gene3D" id="3.20.20.80">
    <property type="entry name" value="Glycosidases"/>
    <property type="match status" value="1"/>
</dbReference>
<gene>
    <name evidence="1" type="ORF">HF882_15040</name>
</gene>
<organism evidence="1 2">
    <name type="scientific">Victivallis vadensis</name>
    <dbReference type="NCBI Taxonomy" id="172901"/>
    <lineage>
        <taxon>Bacteria</taxon>
        <taxon>Pseudomonadati</taxon>
        <taxon>Lentisphaerota</taxon>
        <taxon>Lentisphaeria</taxon>
        <taxon>Victivallales</taxon>
        <taxon>Victivallaceae</taxon>
        <taxon>Victivallis</taxon>
    </lineage>
</organism>
<dbReference type="PROSITE" id="PS51257">
    <property type="entry name" value="PROKAR_LIPOPROTEIN"/>
    <property type="match status" value="1"/>
</dbReference>
<dbReference type="AlphaFoldDB" id="A0A848AYD5"/>
<reference evidence="1 2" key="1">
    <citation type="submission" date="2020-04" db="EMBL/GenBank/DDBJ databases">
        <authorList>
            <person name="Hitch T.C.A."/>
            <person name="Wylensek D."/>
            <person name="Clavel T."/>
        </authorList>
    </citation>
    <scope>NUCLEOTIDE SEQUENCE [LARGE SCALE GENOMIC DNA]</scope>
    <source>
        <strain evidence="1 2">COR2-253-APC-1A</strain>
    </source>
</reference>
<dbReference type="Proteomes" id="UP000576225">
    <property type="component" value="Unassembled WGS sequence"/>
</dbReference>
<accession>A0A848AYD5</accession>
<comment type="caution">
    <text evidence="1">The sequence shown here is derived from an EMBL/GenBank/DDBJ whole genome shotgun (WGS) entry which is preliminary data.</text>
</comment>
<proteinExistence type="predicted"/>
<evidence type="ECO:0000313" key="2">
    <source>
        <dbReference type="Proteomes" id="UP000576225"/>
    </source>
</evidence>
<dbReference type="RefSeq" id="WP_168963193.1">
    <property type="nucleotide sequence ID" value="NZ_JABAEW010000032.1"/>
</dbReference>
<dbReference type="InterPro" id="IPR051923">
    <property type="entry name" value="Glycosyl_Hydrolase_39"/>
</dbReference>
<evidence type="ECO:0000313" key="1">
    <source>
        <dbReference type="EMBL" id="NMD87901.1"/>
    </source>
</evidence>
<sequence length="1010" mass="114175">MKFYFLLLWLGIGMWSTACTGAVIFGSEREQPDLTLYQAEKNGQDYEYKDLKGQIALVIRYFPEKSTHFEFFFHKRFELPEFEQARFRVKVNLSKPTQLSRFSLRLRDRDNEIFQLPCMLTGEEPGERTLEFEVTAEPGIKTWGADEKGNGRLDFPVVLHGFAGDFRRGTKGEGEIGITTVTMECQDKSEPEQPLEVSLETGNPISLLTPNSLGAPQLRFLNRGEKLWTGGIKYTVQDVTGYPIVNNSLELSLPPGESTGLPLAVPERFGVYYADVTVEPQKKAVPPLHRTMQFARLVPAGPTADFSRGFRFGICDHPERYPLAEQKKMALAAALCGVKTFRCDIGWQTMQPRPDRLNFHTFDRIAADYSEQGIELQPIFSFVPSWAVDRNKTLLEPDFKGGWGCPRAEAVREFAKIFTKRYRGKFRYIEIWNEPDLLIFARFSGEDYVELLKNAFLAIRDAAPEVKVMTAGFTRLPGRGRITSDPDVMVKTIRDGKGYYDIFSYHGHGMFWGFANGVLGFQRLQRQYGNVTPFYATETAVSSVNISELLQAETLFKKLIFAWAHGAVGYNWYNLRNKGSDPRNSEHNYGMLTHDFQPKAVYVTYNMLSGTFQEGKYLSEIPMNGKALGYCFKGRDGAILMPLWKETRNLENPLFIFQGVSGRAERIDIFGNISPVAVKNGVILAEAGGQPATYRFPDMEKMPKMAGEFFESDFDWIIYPGKKQIFRGILRNPFPVSRNFDLRLELPEGIRSRSRKIAVTLPGNGTGKIAFPLESDAGFNLIRDDLRKAVLKIYASGLEKKLFYPVRSSTSFPSSGFRKEPNFVSDQVEAVKILVPSEPTSAHLVWSGPEDLSFKVWGCHGGDNLKLKVEVRDDIHFQPFSDTAKQPDGDYVQLFLKLPEQDGYWELGMTKSANTSPQVVCRQLPHAFVGHKEKIEQTMKIAFDRDERQKVSVYSLEIPKESIGLDSGKAGVGFLFNIQVSDNDGEGRESLTCPSVDFWDAGQAFPVHLQ</sequence>